<dbReference type="InterPro" id="IPR027417">
    <property type="entry name" value="P-loop_NTPase"/>
</dbReference>
<dbReference type="SUPFAM" id="SSF52540">
    <property type="entry name" value="P-loop containing nucleoside triphosphate hydrolases"/>
    <property type="match status" value="1"/>
</dbReference>
<dbReference type="InterPro" id="IPR052523">
    <property type="entry name" value="Trichothecene_AcTrans"/>
</dbReference>
<name>A0A1V2LN42_PICKU</name>
<proteinExistence type="predicted"/>
<comment type="caution">
    <text evidence="2">The sequence shown here is derived from an EMBL/GenBank/DDBJ whole genome shotgun (WGS) entry which is preliminary data.</text>
</comment>
<organism evidence="2 3">
    <name type="scientific">Pichia kudriavzevii</name>
    <name type="common">Yeast</name>
    <name type="synonym">Issatchenkia orientalis</name>
    <dbReference type="NCBI Taxonomy" id="4909"/>
    <lineage>
        <taxon>Eukaryota</taxon>
        <taxon>Fungi</taxon>
        <taxon>Dikarya</taxon>
        <taxon>Ascomycota</taxon>
        <taxon>Saccharomycotina</taxon>
        <taxon>Pichiomycetes</taxon>
        <taxon>Pichiales</taxon>
        <taxon>Pichiaceae</taxon>
        <taxon>Pichia</taxon>
    </lineage>
</organism>
<evidence type="ECO:0000256" key="1">
    <source>
        <dbReference type="SAM" id="MobiDB-lite"/>
    </source>
</evidence>
<accession>A0A1V2LN42</accession>
<dbReference type="GO" id="GO:0016740">
    <property type="term" value="F:transferase activity"/>
    <property type="evidence" value="ECO:0007669"/>
    <property type="project" value="UniProtKB-KW"/>
</dbReference>
<reference evidence="3" key="1">
    <citation type="journal article" date="2017" name="Genome Announc.">
        <title>Genome sequences of Cyberlindnera fabianii 65, Pichia kudriavzevii 129, and Saccharomyces cerevisiae 131 isolated from fermented masau fruits in Zimbabwe.</title>
        <authorList>
            <person name="van Rijswijck I.M.H."/>
            <person name="Derks M.F.L."/>
            <person name="Abee T."/>
            <person name="de Ridder D."/>
            <person name="Smid E.J."/>
        </authorList>
    </citation>
    <scope>NUCLEOTIDE SEQUENCE [LARGE SCALE GENOMIC DNA]</scope>
    <source>
        <strain evidence="3">129</strain>
    </source>
</reference>
<feature type="region of interest" description="Disordered" evidence="1">
    <location>
        <begin position="286"/>
        <end position="307"/>
    </location>
</feature>
<feature type="compositionally biased region" description="Acidic residues" evidence="1">
    <location>
        <begin position="503"/>
        <end position="512"/>
    </location>
</feature>
<evidence type="ECO:0000313" key="2">
    <source>
        <dbReference type="EMBL" id="ONH74567.1"/>
    </source>
</evidence>
<dbReference type="PANTHER" id="PTHR42791:SF1">
    <property type="entry name" value="N-ACETYLTRANSFERASE DOMAIN-CONTAINING PROTEIN"/>
    <property type="match status" value="1"/>
</dbReference>
<dbReference type="PANTHER" id="PTHR42791">
    <property type="entry name" value="GNAT FAMILY ACETYLTRANSFERASE"/>
    <property type="match status" value="1"/>
</dbReference>
<sequence length="666" mass="75882">MGEKTRNEPVEHDEEAQREECQWKSIETPMHTKRDLDKPLRFALLGPHGSSKSSLVSILSNNMTLENYYPTLYNSPILVEFQPPNKRAGVLLDPVSTLNDLSKVGVTNDKKSSIMLPEYMLRKLERKQIDKLKRKDIMAQPNGHPGPTTVSPKEREPIVVELIDTPGVEADDLIPFLEKSLDCRLSKDVLNNLANGYNTNYRSRVKPLIIGSGISDMNGYMDGYILTYSCVPQDPLPPAYEASESTPTRKTATQLDIVRAVHDSIEDAWKEWTVYNEGWKTGGETEVKHSFSSRKRKDSTCNPPTTASVNESLTVEVLSIKDYKKAARTLQIAFQDDLYVNYLTSGLSDTTTKEQLDLALFEATAYSTIMNGLLVAVRDREAEESDPQAPFLAVACFQKPEKDEKSSTSRSLFSHLWTMYQTGYLKFVYLANKETRRRVFDEQWKLLDQLKEEVLGDQLNKSWYLSDIGAIPKGRGKGLARKLVEFVCHNYIDRYIVEKDTNGDDDDDDEEIINSGDDRYIGSSDENSRLDSEINSFHFQFDLDSDNITDYSGYSSFSDTESAHSSWYNKEHSNSNTDIEDGDDDILSKYDRQQSMKYRNRRGAPLYLESSHPRNRKIYQKLGFTYVKTVPVAEVQLGKENKKVLTMDLMVRGVKGTKWKVENVFN</sequence>
<evidence type="ECO:0000313" key="3">
    <source>
        <dbReference type="Proteomes" id="UP000189274"/>
    </source>
</evidence>
<dbReference type="Gene3D" id="3.40.630.30">
    <property type="match status" value="2"/>
</dbReference>
<feature type="region of interest" description="Disordered" evidence="1">
    <location>
        <begin position="1"/>
        <end position="20"/>
    </location>
</feature>
<keyword evidence="2" id="KW-0808">Transferase</keyword>
<feature type="compositionally biased region" description="Basic and acidic residues" evidence="1">
    <location>
        <begin position="516"/>
        <end position="525"/>
    </location>
</feature>
<dbReference type="EMBL" id="MQVM01000009">
    <property type="protein sequence ID" value="ONH74567.1"/>
    <property type="molecule type" value="Genomic_DNA"/>
</dbReference>
<protein>
    <submittedName>
        <fullName evidence="2">Puromycin N-acetyltransferase</fullName>
    </submittedName>
</protein>
<dbReference type="Proteomes" id="UP000189274">
    <property type="component" value="Unassembled WGS sequence"/>
</dbReference>
<feature type="compositionally biased region" description="Basic and acidic residues" evidence="1">
    <location>
        <begin position="1"/>
        <end position="10"/>
    </location>
</feature>
<gene>
    <name evidence="2" type="ORF">BOH78_2287</name>
</gene>
<dbReference type="AlphaFoldDB" id="A0A1V2LN42"/>
<feature type="region of interest" description="Disordered" evidence="1">
    <location>
        <begin position="499"/>
        <end position="525"/>
    </location>
</feature>
<dbReference type="VEuPathDB" id="FungiDB:C5L36_0D02970"/>